<organism evidence="1 2">
    <name type="scientific">Ensifer adhaerens</name>
    <name type="common">Sinorhizobium morelense</name>
    <dbReference type="NCBI Taxonomy" id="106592"/>
    <lineage>
        <taxon>Bacteria</taxon>
        <taxon>Pseudomonadati</taxon>
        <taxon>Pseudomonadota</taxon>
        <taxon>Alphaproteobacteria</taxon>
        <taxon>Hyphomicrobiales</taxon>
        <taxon>Rhizobiaceae</taxon>
        <taxon>Sinorhizobium/Ensifer group</taxon>
        <taxon>Ensifer</taxon>
    </lineage>
</organism>
<protein>
    <submittedName>
        <fullName evidence="1">Gluconokinase</fullName>
        <ecNumber evidence="1">2.7.1.12</ecNumber>
    </submittedName>
</protein>
<evidence type="ECO:0000313" key="2">
    <source>
        <dbReference type="Proteomes" id="UP000823773"/>
    </source>
</evidence>
<gene>
    <name evidence="1" type="ORF">J2Z19_002583</name>
</gene>
<reference evidence="1" key="1">
    <citation type="submission" date="2021-03" db="EMBL/GenBank/DDBJ databases">
        <title>Genomic Encyclopedia of Type Strains, Phase IV (KMG-IV): sequencing the most valuable type-strain genomes for metagenomic binning, comparative biology and taxonomic classification.</title>
        <authorList>
            <person name="Goeker M."/>
        </authorList>
    </citation>
    <scope>NUCLEOTIDE SEQUENCE</scope>
    <source>
        <strain evidence="1">DSM 18131</strain>
    </source>
</reference>
<keyword evidence="1" id="KW-0808">Transferase</keyword>
<sequence>MSCPRISEGSCELVSLRQGTTPEGNRQRRTSFRSKSACLGAGAALSANGVAIMSRRDERSMASPDTSPLDQVSKFPGSIVVMGVSGCGKTSVGEAVARAFGYAFIEGDGLHPQTNIAKMSAGVPLTDEDRWPWLGEIGRQLSASAEPLVVSCSALKRSYRALLRERAGGDLIFVYLQGSRDVLAGRMQHREGHFMPASLLDTQLATLEEPIGEPRTVVVDVDQSAADVIKATLAALRDPGLSS</sequence>
<comment type="caution">
    <text evidence="1">The sequence shown here is derived from an EMBL/GenBank/DDBJ whole genome shotgun (WGS) entry which is preliminary data.</text>
</comment>
<dbReference type="Proteomes" id="UP000823773">
    <property type="component" value="Unassembled WGS sequence"/>
</dbReference>
<accession>A0ACC5SVH8</accession>
<dbReference type="EC" id="2.7.1.12" evidence="1"/>
<evidence type="ECO:0000313" key="1">
    <source>
        <dbReference type="EMBL" id="MBP1872871.1"/>
    </source>
</evidence>
<name>A0ACC5SVH8_ENSAD</name>
<dbReference type="EMBL" id="JAGGJR010000003">
    <property type="protein sequence ID" value="MBP1872871.1"/>
    <property type="molecule type" value="Genomic_DNA"/>
</dbReference>
<proteinExistence type="predicted"/>
<keyword evidence="2" id="KW-1185">Reference proteome</keyword>